<feature type="domain" description="Amidohydrolase 3" evidence="1">
    <location>
        <begin position="45"/>
        <end position="234"/>
    </location>
</feature>
<proteinExistence type="predicted"/>
<sequence>MIDVLIKNGVVIDGEGGASFKADVAVKDGLISTVGRIEGDRAALIIDARGQMVCPGFIDLHTHSDFTFLVDGRAQSSLHQGVTTEVVGQCGYSCAPCTNASDLKGLLGYQPGVAVDWRSAGEYLDRLKRGGVGVNVAALVGHGSLRRCVIPEGRGQATDEQLQAMCALLDDSMAQGFHGLSLGLEYEPGIHADTRELVALARVVADRGGILSAHVRNRDVHYDMAFSEVLSVARITGVRLQISHISPKFGAPDDAVANSLAMIDRLNATGGDVAFDLIPDNWGPTLMASVLPSWAHVGGIEATLGYLSDPEARAKMKVSPNPIWQLVLQKRWDLITLFFSPTHPELVGKTMAEIGTILGCDPHDAAFDLLRASGQEMAQVIWAGWNFDESMQRELLAHRLCGVISDAQTVAPDGPLSGNTGAPTVYGWVGQFFQRYVKQAGLLSWEEAVRRITSLPADRMRMTDRGRIHPGLKADITVMSPETIACRATLHEPNRYPDGISHVLVNGEVVIEGGKRVTGNHGRVIRHRES</sequence>
<dbReference type="Proteomes" id="UP000507962">
    <property type="component" value="Unassembled WGS sequence"/>
</dbReference>
<keyword evidence="2" id="KW-0378">Hydrolase</keyword>
<protein>
    <submittedName>
        <fullName evidence="2">Metal-dependent hydrolase</fullName>
    </submittedName>
</protein>
<dbReference type="Pfam" id="PF07969">
    <property type="entry name" value="Amidohydro_3"/>
    <property type="match status" value="2"/>
</dbReference>
<dbReference type="GO" id="GO:0005829">
    <property type="term" value="C:cytosol"/>
    <property type="evidence" value="ECO:0007669"/>
    <property type="project" value="TreeGrafter"/>
</dbReference>
<keyword evidence="3" id="KW-1185">Reference proteome</keyword>
<reference evidence="2 3" key="1">
    <citation type="submission" date="2019-03" db="EMBL/GenBank/DDBJ databases">
        <authorList>
            <person name="Nijsse B."/>
        </authorList>
    </citation>
    <scope>NUCLEOTIDE SEQUENCE [LARGE SCALE GENOMIC DNA]</scope>
    <source>
        <strain evidence="2">Desulfoluna butyratoxydans MSL71</strain>
    </source>
</reference>
<dbReference type="SUPFAM" id="SSF51338">
    <property type="entry name" value="Composite domain of metallo-dependent hydrolases"/>
    <property type="match status" value="1"/>
</dbReference>
<dbReference type="PANTHER" id="PTHR11647:SF1">
    <property type="entry name" value="COLLAPSIN RESPONSE MEDIATOR PROTEIN"/>
    <property type="match status" value="1"/>
</dbReference>
<dbReference type="AlphaFoldDB" id="A0A4U8YMI0"/>
<dbReference type="GO" id="GO:0016812">
    <property type="term" value="F:hydrolase activity, acting on carbon-nitrogen (but not peptide) bonds, in cyclic amides"/>
    <property type="evidence" value="ECO:0007669"/>
    <property type="project" value="TreeGrafter"/>
</dbReference>
<evidence type="ECO:0000259" key="1">
    <source>
        <dbReference type="Pfam" id="PF07969"/>
    </source>
</evidence>
<evidence type="ECO:0000313" key="2">
    <source>
        <dbReference type="EMBL" id="VFQ44734.1"/>
    </source>
</evidence>
<organism evidence="2 3">
    <name type="scientific">Desulfoluna butyratoxydans</name>
    <dbReference type="NCBI Taxonomy" id="231438"/>
    <lineage>
        <taxon>Bacteria</taxon>
        <taxon>Pseudomonadati</taxon>
        <taxon>Thermodesulfobacteriota</taxon>
        <taxon>Desulfobacteria</taxon>
        <taxon>Desulfobacterales</taxon>
        <taxon>Desulfolunaceae</taxon>
        <taxon>Desulfoluna</taxon>
    </lineage>
</organism>
<name>A0A4U8YMI0_9BACT</name>
<dbReference type="InterPro" id="IPR032466">
    <property type="entry name" value="Metal_Hydrolase"/>
</dbReference>
<gene>
    <name evidence="2" type="ORF">MSL71_23840</name>
</gene>
<dbReference type="InterPro" id="IPR011059">
    <property type="entry name" value="Metal-dep_hydrolase_composite"/>
</dbReference>
<dbReference type="Gene3D" id="3.20.20.140">
    <property type="entry name" value="Metal-dependent hydrolases"/>
    <property type="match status" value="2"/>
</dbReference>
<evidence type="ECO:0000313" key="3">
    <source>
        <dbReference type="Proteomes" id="UP000507962"/>
    </source>
</evidence>
<feature type="domain" description="Amidohydrolase 3" evidence="1">
    <location>
        <begin position="413"/>
        <end position="511"/>
    </location>
</feature>
<dbReference type="InterPro" id="IPR013108">
    <property type="entry name" value="Amidohydro_3"/>
</dbReference>
<dbReference type="EMBL" id="CAADHO010000003">
    <property type="protein sequence ID" value="VFQ44734.1"/>
    <property type="molecule type" value="Genomic_DNA"/>
</dbReference>
<dbReference type="SUPFAM" id="SSF51556">
    <property type="entry name" value="Metallo-dependent hydrolases"/>
    <property type="match status" value="1"/>
</dbReference>
<dbReference type="InterPro" id="IPR050378">
    <property type="entry name" value="Metallo-dep_Hydrolases_sf"/>
</dbReference>
<dbReference type="PANTHER" id="PTHR11647">
    <property type="entry name" value="HYDRANTOINASE/DIHYDROPYRIMIDINASE FAMILY MEMBER"/>
    <property type="match status" value="1"/>
</dbReference>
<accession>A0A4U8YMI0</accession>
<dbReference type="RefSeq" id="WP_180140522.1">
    <property type="nucleotide sequence ID" value="NZ_CAADHO010000003.1"/>
</dbReference>